<keyword evidence="1" id="KW-0472">Membrane</keyword>
<evidence type="ECO:0000313" key="3">
    <source>
        <dbReference type="Proteomes" id="UP000285060"/>
    </source>
</evidence>
<keyword evidence="1" id="KW-0812">Transmembrane</keyword>
<proteinExistence type="predicted"/>
<gene>
    <name evidence="2" type="ORF">DYB32_009614</name>
</gene>
<dbReference type="VEuPathDB" id="FungiDB:H310_12033"/>
<feature type="transmembrane region" description="Helical" evidence="1">
    <location>
        <begin position="277"/>
        <end position="300"/>
    </location>
</feature>
<evidence type="ECO:0000313" key="2">
    <source>
        <dbReference type="EMBL" id="RHY22100.1"/>
    </source>
</evidence>
<accession>A0A3R7A2P2</accession>
<dbReference type="Proteomes" id="UP000285060">
    <property type="component" value="Unassembled WGS sequence"/>
</dbReference>
<keyword evidence="1" id="KW-1133">Transmembrane helix</keyword>
<sequence length="522" mass="57832">FRVAPAFAALASCANYTHIDHTLFESLYNDSSITTPYANDATNRVDVVRSQLPRHDERCPSERALVQHIQGSMYFPGDFQADLVTATCSSLTTTRAAAPARRWNITLFGSISMSTSIAWLNADSTLFYLYIPSYGTPTLLQVKLACRVLMGVYMLFLVATRYYCHVKHLADALKRYDMHVTSTAVRFDILVGEPTSLVVANPFVCAFFIVDIWASAEYVGLACLRVSQLSTWYKFMLGLLSFGRMMWFSAAGLLLLNVWLCCSTFKLRKFQPVDVMYLTMASFTMGPVAVYVQGLIPAAVEMYTYMFGALATTDPTTGAVATIDCTFSLAIFSITMCIVPVAFGYSTVCATSAARVTVQRVRRASSSLTSSGPHHRIVVEGPHHYEESRFNFNDYKQRLSLWFCHDGRVTDGVCYGGSAYRLFNLYSTAQVNRTINQRGTDCYVFGYNSSNALVEITRVSLVSHINLPPLARVVPHNNAVEHTTDHSTTCAVGRIVFSGRRDIGGTPSIILRRGVDGSPWVA</sequence>
<evidence type="ECO:0000256" key="1">
    <source>
        <dbReference type="SAM" id="Phobius"/>
    </source>
</evidence>
<feature type="transmembrane region" description="Helical" evidence="1">
    <location>
        <begin position="245"/>
        <end position="265"/>
    </location>
</feature>
<feature type="non-terminal residue" evidence="2">
    <location>
        <position position="1"/>
    </location>
</feature>
<dbReference type="EMBL" id="QUSY01002186">
    <property type="protein sequence ID" value="RHY22100.1"/>
    <property type="molecule type" value="Genomic_DNA"/>
</dbReference>
<protein>
    <submittedName>
        <fullName evidence="2">Uncharacterized protein</fullName>
    </submittedName>
</protein>
<organism evidence="2 3">
    <name type="scientific">Aphanomyces invadans</name>
    <dbReference type="NCBI Taxonomy" id="157072"/>
    <lineage>
        <taxon>Eukaryota</taxon>
        <taxon>Sar</taxon>
        <taxon>Stramenopiles</taxon>
        <taxon>Oomycota</taxon>
        <taxon>Saprolegniomycetes</taxon>
        <taxon>Saprolegniales</taxon>
        <taxon>Verrucalvaceae</taxon>
        <taxon>Aphanomyces</taxon>
    </lineage>
</organism>
<keyword evidence="3" id="KW-1185">Reference proteome</keyword>
<name>A0A3R7A2P2_9STRA</name>
<comment type="caution">
    <text evidence="2">The sequence shown here is derived from an EMBL/GenBank/DDBJ whole genome shotgun (WGS) entry which is preliminary data.</text>
</comment>
<feature type="transmembrane region" description="Helical" evidence="1">
    <location>
        <begin position="320"/>
        <end position="345"/>
    </location>
</feature>
<reference evidence="2 3" key="1">
    <citation type="submission" date="2018-08" db="EMBL/GenBank/DDBJ databases">
        <title>Aphanomyces genome sequencing and annotation.</title>
        <authorList>
            <person name="Minardi D."/>
            <person name="Oidtmann B."/>
            <person name="Van Der Giezen M."/>
            <person name="Studholme D.J."/>
        </authorList>
    </citation>
    <scope>NUCLEOTIDE SEQUENCE [LARGE SCALE GENOMIC DNA]</scope>
    <source>
        <strain evidence="2 3">NJM0002</strain>
    </source>
</reference>
<dbReference type="AlphaFoldDB" id="A0A3R7A2P2"/>